<dbReference type="Gene3D" id="3.30.750.44">
    <property type="match status" value="1"/>
</dbReference>
<dbReference type="InterPro" id="IPR001478">
    <property type="entry name" value="PDZ"/>
</dbReference>
<dbReference type="GO" id="GO:0006508">
    <property type="term" value="P:proteolysis"/>
    <property type="evidence" value="ECO:0007669"/>
    <property type="project" value="InterPro"/>
</dbReference>
<dbReference type="Gene3D" id="2.30.42.10">
    <property type="match status" value="1"/>
</dbReference>
<dbReference type="PANTHER" id="PTHR32060:SF22">
    <property type="entry name" value="CARBOXYL-TERMINAL-PROCESSING PEPTIDASE 3, CHLOROPLASTIC"/>
    <property type="match status" value="1"/>
</dbReference>
<dbReference type="InterPro" id="IPR005151">
    <property type="entry name" value="Tail-specific_protease"/>
</dbReference>
<dbReference type="InterPro" id="IPR029045">
    <property type="entry name" value="ClpP/crotonase-like_dom_sf"/>
</dbReference>
<dbReference type="AlphaFoldDB" id="A0A7U4DNA3"/>
<reference evidence="2 3" key="1">
    <citation type="journal article" date="2011" name="Stand. Genomic Sci.">
        <title>Complete genome sequence of Desulfobulbus propionicus type strain (1pr3).</title>
        <authorList>
            <person name="Pagani I."/>
            <person name="Lapidus A."/>
            <person name="Nolan M."/>
            <person name="Lucas S."/>
            <person name="Hammon N."/>
            <person name="Deshpande S."/>
            <person name="Cheng J.F."/>
            <person name="Chertkov O."/>
            <person name="Davenport K."/>
            <person name="Tapia R."/>
            <person name="Han C."/>
            <person name="Goodwin L."/>
            <person name="Pitluck S."/>
            <person name="Liolios K."/>
            <person name="Mavromatis K."/>
            <person name="Ivanova N."/>
            <person name="Mikhailova N."/>
            <person name="Pati A."/>
            <person name="Chen A."/>
            <person name="Palaniappan K."/>
            <person name="Land M."/>
            <person name="Hauser L."/>
            <person name="Chang Y.J."/>
            <person name="Jeffries C.D."/>
            <person name="Detter J.C."/>
            <person name="Brambilla E."/>
            <person name="Kannan K.P."/>
            <person name="Djao O.D."/>
            <person name="Rohde M."/>
            <person name="Pukall R."/>
            <person name="Spring S."/>
            <person name="Goker M."/>
            <person name="Sikorski J."/>
            <person name="Woyke T."/>
            <person name="Bristow J."/>
            <person name="Eisen J.A."/>
            <person name="Markowitz V."/>
            <person name="Hugenholtz P."/>
            <person name="Kyrpides N.C."/>
            <person name="Klenk H.P."/>
        </authorList>
    </citation>
    <scope>NUCLEOTIDE SEQUENCE [LARGE SCALE GENOMIC DNA]</scope>
    <source>
        <strain evidence="3">ATCC 33891 / DSM 2032 / 1pr3</strain>
    </source>
</reference>
<dbReference type="EMBL" id="CP002364">
    <property type="protein sequence ID" value="ADW16856.1"/>
    <property type="molecule type" value="Genomic_DNA"/>
</dbReference>
<dbReference type="Pfam" id="PF03572">
    <property type="entry name" value="Peptidase_S41"/>
    <property type="match status" value="1"/>
</dbReference>
<protein>
    <submittedName>
        <fullName evidence="2">Peptidase S41</fullName>
    </submittedName>
</protein>
<evidence type="ECO:0000259" key="1">
    <source>
        <dbReference type="PROSITE" id="PS50106"/>
    </source>
</evidence>
<dbReference type="GO" id="GO:0004175">
    <property type="term" value="F:endopeptidase activity"/>
    <property type="evidence" value="ECO:0007669"/>
    <property type="project" value="TreeGrafter"/>
</dbReference>
<dbReference type="Pfam" id="PF17820">
    <property type="entry name" value="PDZ_6"/>
    <property type="match status" value="1"/>
</dbReference>
<gene>
    <name evidence="2" type="ordered locus">Despr_0680</name>
</gene>
<dbReference type="InterPro" id="IPR041489">
    <property type="entry name" value="PDZ_6"/>
</dbReference>
<dbReference type="CDD" id="cd06782">
    <property type="entry name" value="cpPDZ_CPP-like"/>
    <property type="match status" value="1"/>
</dbReference>
<dbReference type="KEGG" id="dpr:Despr_0680"/>
<evidence type="ECO:0000313" key="3">
    <source>
        <dbReference type="Proteomes" id="UP000006365"/>
    </source>
</evidence>
<dbReference type="SUPFAM" id="SSF52096">
    <property type="entry name" value="ClpP/crotonase"/>
    <property type="match status" value="1"/>
</dbReference>
<sequence>MPEEVSVLASAMEAIRTHGLNAPQSTRKMVDDILRAYAHSVDDYSDYLTATEYAAYLQSTSSDYFGVQMDLQKRRDTLLLFPFRGGLAEKSGIAAGDELIAVDGVPVYGKSVYVVGALIRGTEGETVQLTLRTGRALARTVTLRRQRTRYQSVSWTALNQANSIQITRFTKDTETQLRTLLAQMPDDGTPLLIDVRGNQGGSLISARQCADLFVEPGTVLFRLRDREGTRAILAEQPKQTAARLILIQDGGTASAAEAFMAALRSGAGALTVGSTSYGKGLAQRFLPLSDGSALLLTYAEMLTADNRAFHERGLVPDIDLPRELAVRDFTQERAVSALLDFITTNQD</sequence>
<dbReference type="PROSITE" id="PS50106">
    <property type="entry name" value="PDZ"/>
    <property type="match status" value="1"/>
</dbReference>
<dbReference type="InterPro" id="IPR036034">
    <property type="entry name" value="PDZ_sf"/>
</dbReference>
<name>A0A7U4DNA3_DESPD</name>
<accession>A0A7U4DNA3</accession>
<dbReference type="SUPFAM" id="SSF50156">
    <property type="entry name" value="PDZ domain-like"/>
    <property type="match status" value="1"/>
</dbReference>
<dbReference type="SMART" id="SM00245">
    <property type="entry name" value="TSPc"/>
    <property type="match status" value="1"/>
</dbReference>
<evidence type="ECO:0000313" key="2">
    <source>
        <dbReference type="EMBL" id="ADW16856.1"/>
    </source>
</evidence>
<proteinExistence type="predicted"/>
<feature type="domain" description="PDZ" evidence="1">
    <location>
        <begin position="54"/>
        <end position="134"/>
    </location>
</feature>
<dbReference type="PANTHER" id="PTHR32060">
    <property type="entry name" value="TAIL-SPECIFIC PROTEASE"/>
    <property type="match status" value="1"/>
</dbReference>
<dbReference type="RefSeq" id="WP_015723401.1">
    <property type="nucleotide sequence ID" value="NC_014972.1"/>
</dbReference>
<dbReference type="Proteomes" id="UP000006365">
    <property type="component" value="Chromosome"/>
</dbReference>
<dbReference type="GO" id="GO:0008236">
    <property type="term" value="F:serine-type peptidase activity"/>
    <property type="evidence" value="ECO:0007669"/>
    <property type="project" value="InterPro"/>
</dbReference>
<dbReference type="SMART" id="SM00228">
    <property type="entry name" value="PDZ"/>
    <property type="match status" value="1"/>
</dbReference>
<organism evidence="2 3">
    <name type="scientific">Desulfobulbus propionicus (strain ATCC 33891 / DSM 2032 / VKM B-1956 / 1pr3)</name>
    <dbReference type="NCBI Taxonomy" id="577650"/>
    <lineage>
        <taxon>Bacteria</taxon>
        <taxon>Pseudomonadati</taxon>
        <taxon>Thermodesulfobacteriota</taxon>
        <taxon>Desulfobulbia</taxon>
        <taxon>Desulfobulbales</taxon>
        <taxon>Desulfobulbaceae</taxon>
        <taxon>Desulfobulbus</taxon>
    </lineage>
</organism>
<keyword evidence="3" id="KW-1185">Reference proteome</keyword>
<dbReference type="Gene3D" id="3.90.226.10">
    <property type="entry name" value="2-enoyl-CoA Hydratase, Chain A, domain 1"/>
    <property type="match status" value="1"/>
</dbReference>